<reference evidence="1" key="1">
    <citation type="submission" date="2021-05" db="EMBL/GenBank/DDBJ databases">
        <authorList>
            <person name="Arsene-Ploetze F."/>
        </authorList>
    </citation>
    <scope>NUCLEOTIDE SEQUENCE</scope>
    <source>
        <strain evidence="1">DSM 42138</strain>
    </source>
</reference>
<dbReference type="Proteomes" id="UP001152519">
    <property type="component" value="Unassembled WGS sequence"/>
</dbReference>
<organism evidence="1 2">
    <name type="scientific">Actinacidiphila cocklensis</name>
    <dbReference type="NCBI Taxonomy" id="887465"/>
    <lineage>
        <taxon>Bacteria</taxon>
        <taxon>Bacillati</taxon>
        <taxon>Actinomycetota</taxon>
        <taxon>Actinomycetes</taxon>
        <taxon>Kitasatosporales</taxon>
        <taxon>Streptomycetaceae</taxon>
        <taxon>Actinacidiphila</taxon>
    </lineage>
</organism>
<dbReference type="AlphaFoldDB" id="A0A9W4DK06"/>
<accession>A0A9W4DK06</accession>
<comment type="caution">
    <text evidence="1">The sequence shown here is derived from an EMBL/GenBank/DDBJ whole genome shotgun (WGS) entry which is preliminary data.</text>
</comment>
<evidence type="ECO:0000313" key="2">
    <source>
        <dbReference type="Proteomes" id="UP001152519"/>
    </source>
</evidence>
<sequence length="158" mass="16918">MTSPSWRSSASPPKSSAELLVETVRKVGLDHAISAALAPWRRVSLRAQSHGERAAFDESLVVTSLLHDSVLAVTRLVERFSLRQVAYAMAPSRAVPVTLYFTVPDVVTSWWALAAMAAMPPARTTARTSRTHGHLRLFFGGGGWPTPPGGAPGGGEPY</sequence>
<gene>
    <name evidence="1" type="ORF">SCOCK_120056</name>
</gene>
<proteinExistence type="predicted"/>
<keyword evidence="2" id="KW-1185">Reference proteome</keyword>
<name>A0A9W4DK06_9ACTN</name>
<evidence type="ECO:0000313" key="1">
    <source>
        <dbReference type="EMBL" id="CAG6391420.1"/>
    </source>
</evidence>
<protein>
    <submittedName>
        <fullName evidence="1">Uncharacterized protein</fullName>
    </submittedName>
</protein>
<dbReference type="EMBL" id="CAJSLV010000024">
    <property type="protein sequence ID" value="CAG6391420.1"/>
    <property type="molecule type" value="Genomic_DNA"/>
</dbReference>